<reference evidence="1 2" key="1">
    <citation type="submission" date="2016-10" db="EMBL/GenBank/DDBJ databases">
        <title>Paenibacillus species isolates.</title>
        <authorList>
            <person name="Beno S.M."/>
        </authorList>
    </citation>
    <scope>NUCLEOTIDE SEQUENCE [LARGE SCALE GENOMIC DNA]</scope>
    <source>
        <strain evidence="1 2">FSL H7-0604</strain>
    </source>
</reference>
<gene>
    <name evidence="1" type="ORF">BJP51_26405</name>
</gene>
<dbReference type="RefSeq" id="WP_076179494.1">
    <property type="nucleotide sequence ID" value="NZ_MKQP01000040.1"/>
</dbReference>
<evidence type="ECO:0000313" key="1">
    <source>
        <dbReference type="EMBL" id="OMD26727.1"/>
    </source>
</evidence>
<sequence length="130" mass="15423">MSVDIMASLLIAETIKFDPHEKKHSIYQILNYIECDVFPTVFEFNIFIKLWFFNNKDRVNLLVAIFDDTETARFFSEEELVNKRESGINKGIDSNFTFKSIISKPGNHYIRLYEDGNVLYQYPIYVKYIE</sequence>
<dbReference type="AlphaFoldDB" id="A0A1R0X217"/>
<proteinExistence type="predicted"/>
<accession>A0A1R0X217</accession>
<organism evidence="1 2">
    <name type="scientific">Paenibacillus odorifer</name>
    <dbReference type="NCBI Taxonomy" id="189426"/>
    <lineage>
        <taxon>Bacteria</taxon>
        <taxon>Bacillati</taxon>
        <taxon>Bacillota</taxon>
        <taxon>Bacilli</taxon>
        <taxon>Bacillales</taxon>
        <taxon>Paenibacillaceae</taxon>
        <taxon>Paenibacillus</taxon>
    </lineage>
</organism>
<dbReference type="EMBL" id="MKQP01000040">
    <property type="protein sequence ID" value="OMD26727.1"/>
    <property type="molecule type" value="Genomic_DNA"/>
</dbReference>
<protein>
    <submittedName>
        <fullName evidence="1">Uncharacterized protein</fullName>
    </submittedName>
</protein>
<dbReference type="Proteomes" id="UP000187465">
    <property type="component" value="Unassembled WGS sequence"/>
</dbReference>
<comment type="caution">
    <text evidence="1">The sequence shown here is derived from an EMBL/GenBank/DDBJ whole genome shotgun (WGS) entry which is preliminary data.</text>
</comment>
<name>A0A1R0X217_9BACL</name>
<evidence type="ECO:0000313" key="2">
    <source>
        <dbReference type="Proteomes" id="UP000187465"/>
    </source>
</evidence>